<feature type="region of interest" description="Disordered" evidence="1">
    <location>
        <begin position="1"/>
        <end position="63"/>
    </location>
</feature>
<evidence type="ECO:0000313" key="2">
    <source>
        <dbReference type="EMBL" id="KAH3735130.1"/>
    </source>
</evidence>
<keyword evidence="3" id="KW-1185">Reference proteome</keyword>
<gene>
    <name evidence="2" type="ORF">DPMN_041592</name>
</gene>
<accession>A0A9D4HU18</accession>
<dbReference type="EMBL" id="JAIWYP010000011">
    <property type="protein sequence ID" value="KAH3735130.1"/>
    <property type="molecule type" value="Genomic_DNA"/>
</dbReference>
<reference evidence="2" key="2">
    <citation type="submission" date="2020-11" db="EMBL/GenBank/DDBJ databases">
        <authorList>
            <person name="McCartney M.A."/>
            <person name="Auch B."/>
            <person name="Kono T."/>
            <person name="Mallez S."/>
            <person name="Becker A."/>
            <person name="Gohl D.M."/>
            <person name="Silverstein K.A.T."/>
            <person name="Koren S."/>
            <person name="Bechman K.B."/>
            <person name="Herman A."/>
            <person name="Abrahante J.E."/>
            <person name="Garbe J."/>
        </authorList>
    </citation>
    <scope>NUCLEOTIDE SEQUENCE</scope>
    <source>
        <strain evidence="2">Duluth1</strain>
        <tissue evidence="2">Whole animal</tissue>
    </source>
</reference>
<evidence type="ECO:0000313" key="3">
    <source>
        <dbReference type="Proteomes" id="UP000828390"/>
    </source>
</evidence>
<dbReference type="AlphaFoldDB" id="A0A9D4HU18"/>
<comment type="caution">
    <text evidence="2">The sequence shown here is derived from an EMBL/GenBank/DDBJ whole genome shotgun (WGS) entry which is preliminary data.</text>
</comment>
<reference evidence="2" key="1">
    <citation type="journal article" date="2019" name="bioRxiv">
        <title>The Genome of the Zebra Mussel, Dreissena polymorpha: A Resource for Invasive Species Research.</title>
        <authorList>
            <person name="McCartney M.A."/>
            <person name="Auch B."/>
            <person name="Kono T."/>
            <person name="Mallez S."/>
            <person name="Zhang Y."/>
            <person name="Obille A."/>
            <person name="Becker A."/>
            <person name="Abrahante J.E."/>
            <person name="Garbe J."/>
            <person name="Badalamenti J.P."/>
            <person name="Herman A."/>
            <person name="Mangelson H."/>
            <person name="Liachko I."/>
            <person name="Sullivan S."/>
            <person name="Sone E.D."/>
            <person name="Koren S."/>
            <person name="Silverstein K.A.T."/>
            <person name="Beckman K.B."/>
            <person name="Gohl D.M."/>
        </authorList>
    </citation>
    <scope>NUCLEOTIDE SEQUENCE</scope>
    <source>
        <strain evidence="2">Duluth1</strain>
        <tissue evidence="2">Whole animal</tissue>
    </source>
</reference>
<dbReference type="Proteomes" id="UP000828390">
    <property type="component" value="Unassembled WGS sequence"/>
</dbReference>
<evidence type="ECO:0000256" key="1">
    <source>
        <dbReference type="SAM" id="MobiDB-lite"/>
    </source>
</evidence>
<name>A0A9D4HU18_DREPO</name>
<organism evidence="2 3">
    <name type="scientific">Dreissena polymorpha</name>
    <name type="common">Zebra mussel</name>
    <name type="synonym">Mytilus polymorpha</name>
    <dbReference type="NCBI Taxonomy" id="45954"/>
    <lineage>
        <taxon>Eukaryota</taxon>
        <taxon>Metazoa</taxon>
        <taxon>Spiralia</taxon>
        <taxon>Lophotrochozoa</taxon>
        <taxon>Mollusca</taxon>
        <taxon>Bivalvia</taxon>
        <taxon>Autobranchia</taxon>
        <taxon>Heteroconchia</taxon>
        <taxon>Euheterodonta</taxon>
        <taxon>Imparidentia</taxon>
        <taxon>Neoheterodontei</taxon>
        <taxon>Myida</taxon>
        <taxon>Dreissenoidea</taxon>
        <taxon>Dreissenidae</taxon>
        <taxon>Dreissena</taxon>
    </lineage>
</organism>
<protein>
    <submittedName>
        <fullName evidence="2">Uncharacterized protein</fullName>
    </submittedName>
</protein>
<sequence>MASLSVDETISSMDESDSISETEYSIPVQNRFKQRHNGGIGSSDGFQTVQRKPKRKKVSSSNTEQFININKDDKLLCILEKINSVEDKITQCRSDIMRANTNFKRLDDRVCALEQVCQWQSEMTRSMCYHSIDRDARDMRNNIVIYGLSE</sequence>
<proteinExistence type="predicted"/>